<dbReference type="EMBL" id="UZAL01045030">
    <property type="protein sequence ID" value="VDP83053.1"/>
    <property type="molecule type" value="Genomic_DNA"/>
</dbReference>
<protein>
    <submittedName>
        <fullName evidence="1">Uncharacterized protein</fullName>
    </submittedName>
</protein>
<reference evidence="1 2" key="1">
    <citation type="submission" date="2018-11" db="EMBL/GenBank/DDBJ databases">
        <authorList>
            <consortium name="Pathogen Informatics"/>
        </authorList>
    </citation>
    <scope>NUCLEOTIDE SEQUENCE [LARGE SCALE GENOMIC DNA]</scope>
    <source>
        <strain>Denwood</strain>
        <strain evidence="2">Zambia</strain>
    </source>
</reference>
<name>A0A3P8KNZ6_9TREM</name>
<proteinExistence type="predicted"/>
<dbReference type="AlphaFoldDB" id="A0A3P8KNZ6"/>
<sequence>MGHGIHHILQWVDPKIDTMKCQILIRPFYVRNWKCHLVEHQNHVGKEM</sequence>
<evidence type="ECO:0000313" key="1">
    <source>
        <dbReference type="EMBL" id="VDP83053.1"/>
    </source>
</evidence>
<dbReference type="Proteomes" id="UP000269396">
    <property type="component" value="Unassembled WGS sequence"/>
</dbReference>
<accession>A0A3P8KNZ6</accession>
<gene>
    <name evidence="1" type="ORF">SMTD_LOCUS20657</name>
</gene>
<organism evidence="1 2">
    <name type="scientific">Schistosoma mattheei</name>
    <dbReference type="NCBI Taxonomy" id="31246"/>
    <lineage>
        <taxon>Eukaryota</taxon>
        <taxon>Metazoa</taxon>
        <taxon>Spiralia</taxon>
        <taxon>Lophotrochozoa</taxon>
        <taxon>Platyhelminthes</taxon>
        <taxon>Trematoda</taxon>
        <taxon>Digenea</taxon>
        <taxon>Strigeidida</taxon>
        <taxon>Schistosomatoidea</taxon>
        <taxon>Schistosomatidae</taxon>
        <taxon>Schistosoma</taxon>
    </lineage>
</organism>
<keyword evidence="2" id="KW-1185">Reference proteome</keyword>
<evidence type="ECO:0000313" key="2">
    <source>
        <dbReference type="Proteomes" id="UP000269396"/>
    </source>
</evidence>